<reference evidence="2" key="1">
    <citation type="submission" date="2020-02" db="EMBL/GenBank/DDBJ databases">
        <authorList>
            <person name="Meier V. D."/>
        </authorList>
    </citation>
    <scope>NUCLEOTIDE SEQUENCE</scope>
    <source>
        <strain evidence="2">AVDCRST_MAG68</strain>
    </source>
</reference>
<dbReference type="EMBL" id="CADCTW010000095">
    <property type="protein sequence ID" value="CAA9321362.1"/>
    <property type="molecule type" value="Genomic_DNA"/>
</dbReference>
<sequence>MPQSLDPRDERATGRARVLGPYETAYDVRRGYGEPVEPRERAVRHHEAETWRGRARDER</sequence>
<dbReference type="AlphaFoldDB" id="A0A6J4L3N0"/>
<proteinExistence type="predicted"/>
<protein>
    <submittedName>
        <fullName evidence="2">Uncharacterized protein</fullName>
    </submittedName>
</protein>
<accession>A0A6J4L3N0</accession>
<name>A0A6J4L3N0_9BACT</name>
<feature type="region of interest" description="Disordered" evidence="1">
    <location>
        <begin position="30"/>
        <end position="59"/>
    </location>
</feature>
<gene>
    <name evidence="2" type="ORF">AVDCRST_MAG68-1941</name>
</gene>
<evidence type="ECO:0000313" key="2">
    <source>
        <dbReference type="EMBL" id="CAA9321362.1"/>
    </source>
</evidence>
<evidence type="ECO:0000256" key="1">
    <source>
        <dbReference type="SAM" id="MobiDB-lite"/>
    </source>
</evidence>
<organism evidence="2">
    <name type="scientific">uncultured Gemmatimonadota bacterium</name>
    <dbReference type="NCBI Taxonomy" id="203437"/>
    <lineage>
        <taxon>Bacteria</taxon>
        <taxon>Pseudomonadati</taxon>
        <taxon>Gemmatimonadota</taxon>
        <taxon>environmental samples</taxon>
    </lineage>
</organism>